<dbReference type="EMBL" id="LAZR01057425">
    <property type="protein sequence ID" value="KKK72098.1"/>
    <property type="molecule type" value="Genomic_DNA"/>
</dbReference>
<dbReference type="Pfam" id="PF02538">
    <property type="entry name" value="Hydantoinase_B"/>
    <property type="match status" value="1"/>
</dbReference>
<comment type="caution">
    <text evidence="2">The sequence shown here is derived from an EMBL/GenBank/DDBJ whole genome shotgun (WGS) entry which is preliminary data.</text>
</comment>
<feature type="domain" description="Hydantoinase B/oxoprolinase" evidence="1">
    <location>
        <begin position="4"/>
        <end position="304"/>
    </location>
</feature>
<dbReference type="InterPro" id="IPR045079">
    <property type="entry name" value="Oxoprolinase-like"/>
</dbReference>
<dbReference type="GO" id="GO:0006749">
    <property type="term" value="P:glutathione metabolic process"/>
    <property type="evidence" value="ECO:0007669"/>
    <property type="project" value="TreeGrafter"/>
</dbReference>
<dbReference type="AlphaFoldDB" id="A0A0F8XT41"/>
<feature type="non-terminal residue" evidence="2">
    <location>
        <position position="313"/>
    </location>
</feature>
<evidence type="ECO:0000313" key="2">
    <source>
        <dbReference type="EMBL" id="KKK72098.1"/>
    </source>
</evidence>
<name>A0A0F8XT41_9ZZZZ</name>
<organism evidence="2">
    <name type="scientific">marine sediment metagenome</name>
    <dbReference type="NCBI Taxonomy" id="412755"/>
    <lineage>
        <taxon>unclassified sequences</taxon>
        <taxon>metagenomes</taxon>
        <taxon>ecological metagenomes</taxon>
    </lineage>
</organism>
<evidence type="ECO:0000259" key="1">
    <source>
        <dbReference type="Pfam" id="PF02538"/>
    </source>
</evidence>
<dbReference type="GO" id="GO:0017168">
    <property type="term" value="F:5-oxoprolinase (ATP-hydrolyzing) activity"/>
    <property type="evidence" value="ECO:0007669"/>
    <property type="project" value="TreeGrafter"/>
</dbReference>
<dbReference type="PANTHER" id="PTHR11365:SF23">
    <property type="entry name" value="HYPOTHETICAL 5-OXOPROLINASE (EUROFUNG)-RELATED"/>
    <property type="match status" value="1"/>
</dbReference>
<reference evidence="2" key="1">
    <citation type="journal article" date="2015" name="Nature">
        <title>Complex archaea that bridge the gap between prokaryotes and eukaryotes.</title>
        <authorList>
            <person name="Spang A."/>
            <person name="Saw J.H."/>
            <person name="Jorgensen S.L."/>
            <person name="Zaremba-Niedzwiedzka K."/>
            <person name="Martijn J."/>
            <person name="Lind A.E."/>
            <person name="van Eijk R."/>
            <person name="Schleper C."/>
            <person name="Guy L."/>
            <person name="Ettema T.J."/>
        </authorList>
    </citation>
    <scope>NUCLEOTIDE SEQUENCE</scope>
</reference>
<sequence length="313" mass="34459">MYGSLVTAENRIIELVKKYGLETFIKYTQEIKNYAERKMRAEIRNIPQGIYEGIRSIDDDGIEDKPYAIRVKVKVEEKDIIFDFRGTDSQAKGPVNAPYGVGVSGAVNAIFNLVDPTIPHNEGAFRPLHFVIPPGKLINALYPSPVSGGNTETLNLTASAVMSALSKAIPERVAASGSETCAILTVGGIDERKNAQPYTMCMWEPGGWGGRFKKDGESAIMTYCGTTSRNYSVEVTETVWPWRNNRYELRTDSGGIGKYRGGLGIIREYELLGQSAVVGGHANRHKFPPEGLFEGGNGAGTDYFITSNKNWFR</sequence>
<proteinExistence type="predicted"/>
<accession>A0A0F8XT41</accession>
<dbReference type="GO" id="GO:0005829">
    <property type="term" value="C:cytosol"/>
    <property type="evidence" value="ECO:0007669"/>
    <property type="project" value="TreeGrafter"/>
</dbReference>
<protein>
    <recommendedName>
        <fullName evidence="1">Hydantoinase B/oxoprolinase domain-containing protein</fullName>
    </recommendedName>
</protein>
<dbReference type="PANTHER" id="PTHR11365">
    <property type="entry name" value="5-OXOPROLINASE RELATED"/>
    <property type="match status" value="1"/>
</dbReference>
<gene>
    <name evidence="2" type="ORF">LCGC14_2907290</name>
</gene>
<dbReference type="InterPro" id="IPR003692">
    <property type="entry name" value="Hydantoinase_B"/>
</dbReference>